<dbReference type="OrthoDB" id="9971327at2"/>
<protein>
    <submittedName>
        <fullName evidence="2">Uncharacterized protein</fullName>
    </submittedName>
</protein>
<evidence type="ECO:0000313" key="2">
    <source>
        <dbReference type="EMBL" id="MRH41374.1"/>
    </source>
</evidence>
<dbReference type="AlphaFoldDB" id="A0A6A8D6Y3"/>
<feature type="compositionally biased region" description="Acidic residues" evidence="1">
    <location>
        <begin position="33"/>
        <end position="67"/>
    </location>
</feature>
<proteinExistence type="predicted"/>
<feature type="region of interest" description="Disordered" evidence="1">
    <location>
        <begin position="25"/>
        <end position="85"/>
    </location>
</feature>
<dbReference type="PROSITE" id="PS51257">
    <property type="entry name" value="PROKAR_LIPOPROTEIN"/>
    <property type="match status" value="1"/>
</dbReference>
<evidence type="ECO:0000313" key="3">
    <source>
        <dbReference type="Proteomes" id="UP000799092"/>
    </source>
</evidence>
<organism evidence="2 3">
    <name type="scientific">Aquibacillus halophilus</name>
    <dbReference type="NCBI Taxonomy" id="930132"/>
    <lineage>
        <taxon>Bacteria</taxon>
        <taxon>Bacillati</taxon>
        <taxon>Bacillota</taxon>
        <taxon>Bacilli</taxon>
        <taxon>Bacillales</taxon>
        <taxon>Bacillaceae</taxon>
        <taxon>Aquibacillus</taxon>
    </lineage>
</organism>
<dbReference type="RefSeq" id="WP_153735043.1">
    <property type="nucleotide sequence ID" value="NZ_WJNG01000002.1"/>
</dbReference>
<keyword evidence="3" id="KW-1185">Reference proteome</keyword>
<dbReference type="EMBL" id="WJNG01000002">
    <property type="protein sequence ID" value="MRH41374.1"/>
    <property type="molecule type" value="Genomic_DNA"/>
</dbReference>
<evidence type="ECO:0000256" key="1">
    <source>
        <dbReference type="SAM" id="MobiDB-lite"/>
    </source>
</evidence>
<accession>A0A6A8D6Y3</accession>
<dbReference type="Proteomes" id="UP000799092">
    <property type="component" value="Unassembled WGS sequence"/>
</dbReference>
<comment type="caution">
    <text evidence="2">The sequence shown here is derived from an EMBL/GenBank/DDBJ whole genome shotgun (WGS) entry which is preliminary data.</text>
</comment>
<reference evidence="2" key="1">
    <citation type="submission" date="2019-11" db="EMBL/GenBank/DDBJ databases">
        <authorList>
            <person name="Li J."/>
        </authorList>
    </citation>
    <scope>NUCLEOTIDE SEQUENCE</scope>
    <source>
        <strain evidence="2">B6B</strain>
    </source>
</reference>
<sequence>MKNSVLSILLYFSIIILLMACGNEDEKTNSDAGSDDSAEIAADESEQADENEDDEQTEVESESEDDSALPADIPSDFPFPEGASLDVTESEVSGAKAYTVAFQFDVDPESFYEQLKEYATNNGYSIAIENDEKTRFSANSSTGGLVVDFTIMESVSIATITFTIL</sequence>
<name>A0A6A8D6Y3_9BACI</name>
<gene>
    <name evidence="2" type="ORF">GH741_01645</name>
</gene>